<evidence type="ECO:0000313" key="1">
    <source>
        <dbReference type="EMBL" id="WVX51351.1"/>
    </source>
</evidence>
<dbReference type="EMBL" id="CP143423">
    <property type="protein sequence ID" value="WVX51351.1"/>
    <property type="molecule type" value="Genomic_DNA"/>
</dbReference>
<name>A0ABZ2C019_9RHOB</name>
<sequence>MSDPFERHSPGLNAPAFGAFQISPDDTAPLTHVTRALYVGGEGNLTVTMAHGQTVTLTAVQPGMMYPLRCKQVHTTGTTASGIVGLY</sequence>
<gene>
    <name evidence="1" type="ORF">ROLI_044520</name>
</gene>
<accession>A0ABZ2C019</accession>
<evidence type="ECO:0000313" key="2">
    <source>
        <dbReference type="Proteomes" id="UP001318682"/>
    </source>
</evidence>
<reference evidence="2" key="1">
    <citation type="submission" date="2024-01" db="EMBL/GenBank/DDBJ databases">
        <title>Roseobacter fucihabitans sp. nov., isolated from the brown alga Fucus spiralis.</title>
        <authorList>
            <person name="Hahnke S."/>
            <person name="Berger M."/>
            <person name="Schlingloff A."/>
            <person name="Athale I."/>
            <person name="Neumann-Schaal M."/>
            <person name="Adenaya A."/>
            <person name="Poehlein A."/>
            <person name="Daniel R."/>
            <person name="Pertersen J."/>
            <person name="Brinkhoff T."/>
        </authorList>
    </citation>
    <scope>NUCLEOTIDE SEQUENCE [LARGE SCALE GENOMIC DNA]</scope>
    <source>
        <strain evidence="2">B14</strain>
    </source>
</reference>
<keyword evidence="2" id="KW-1185">Reference proteome</keyword>
<protein>
    <submittedName>
        <fullName evidence="1">Uncharacterized protein</fullName>
    </submittedName>
</protein>
<dbReference type="RefSeq" id="WP_187428524.1">
    <property type="nucleotide sequence ID" value="NZ_CP143423.1"/>
</dbReference>
<proteinExistence type="predicted"/>
<organism evidence="1 2">
    <name type="scientific">Roseobacter fucihabitans</name>
    <dbReference type="NCBI Taxonomy" id="1537242"/>
    <lineage>
        <taxon>Bacteria</taxon>
        <taxon>Pseudomonadati</taxon>
        <taxon>Pseudomonadota</taxon>
        <taxon>Alphaproteobacteria</taxon>
        <taxon>Rhodobacterales</taxon>
        <taxon>Roseobacteraceae</taxon>
        <taxon>Roseobacter</taxon>
    </lineage>
</organism>
<dbReference type="Proteomes" id="UP001318682">
    <property type="component" value="Chromosome"/>
</dbReference>